<evidence type="ECO:0000259" key="1">
    <source>
        <dbReference type="Pfam" id="PF14231"/>
    </source>
</evidence>
<reference evidence="3 4" key="1">
    <citation type="journal article" date="2008" name="PLoS Genet.">
        <title>Genomic islands in the pathogenic filamentous fungus Aspergillus fumigatus.</title>
        <authorList>
            <person name="Fedorova N.D."/>
            <person name="Khaldi N."/>
            <person name="Joardar V.S."/>
            <person name="Maiti R."/>
            <person name="Amedeo P."/>
            <person name="Anderson M.J."/>
            <person name="Crabtree J."/>
            <person name="Silva J.C."/>
            <person name="Badger J.H."/>
            <person name="Albarraq A."/>
            <person name="Angiuoli S."/>
            <person name="Bussey H."/>
            <person name="Bowyer P."/>
            <person name="Cotty P.J."/>
            <person name="Dyer P.S."/>
            <person name="Egan A."/>
            <person name="Galens K."/>
            <person name="Fraser-Liggett C.M."/>
            <person name="Haas B.J."/>
            <person name="Inman J.M."/>
            <person name="Kent R."/>
            <person name="Lemieux S."/>
            <person name="Malavazi I."/>
            <person name="Orvis J."/>
            <person name="Roemer T."/>
            <person name="Ronning C.M."/>
            <person name="Sundaram J.P."/>
            <person name="Sutton G."/>
            <person name="Turner G."/>
            <person name="Venter J.C."/>
            <person name="White O.R."/>
            <person name="Whitty B.R."/>
            <person name="Youngman P."/>
            <person name="Wolfe K.H."/>
            <person name="Goldman G.H."/>
            <person name="Wortman J.R."/>
            <person name="Jiang B."/>
            <person name="Denning D.W."/>
            <person name="Nierman W.C."/>
        </authorList>
    </citation>
    <scope>NUCLEOTIDE SEQUENCE [LARGE SCALE GENOMIC DNA]</scope>
    <source>
        <strain evidence="4">ATCC 1007 / CBS 513.65 / DSM 816 / NCTC 3887 / NRRL 1</strain>
    </source>
</reference>
<dbReference type="Gene3D" id="2.40.128.580">
    <property type="entry name" value="GXWXG domain"/>
    <property type="match status" value="1"/>
</dbReference>
<feature type="domain" description="DUF4334" evidence="2">
    <location>
        <begin position="91"/>
        <end position="147"/>
    </location>
</feature>
<protein>
    <recommendedName>
        <fullName evidence="5">GXWXG domain-containing protein</fullName>
    </recommendedName>
</protein>
<dbReference type="GeneID" id="4707276"/>
<proteinExistence type="predicted"/>
<dbReference type="InterPro" id="IPR025951">
    <property type="entry name" value="GXWXG_dom"/>
</dbReference>
<dbReference type="EMBL" id="DS027046">
    <property type="protein sequence ID" value="EAW13725.1"/>
    <property type="molecule type" value="Genomic_DNA"/>
</dbReference>
<dbReference type="OrthoDB" id="2213372at2759"/>
<keyword evidence="4" id="KW-1185">Reference proteome</keyword>
<evidence type="ECO:0000313" key="3">
    <source>
        <dbReference type="EMBL" id="EAW13725.1"/>
    </source>
</evidence>
<dbReference type="eggNOG" id="ENOG502SFWE">
    <property type="taxonomic scope" value="Eukaryota"/>
</dbReference>
<dbReference type="Proteomes" id="UP000006701">
    <property type="component" value="Unassembled WGS sequence"/>
</dbReference>
<dbReference type="Pfam" id="PF14232">
    <property type="entry name" value="DUF4334"/>
    <property type="match status" value="1"/>
</dbReference>
<dbReference type="VEuPathDB" id="FungiDB:ACLA_044450"/>
<accession>A1C8T8</accession>
<feature type="domain" description="GXWXG" evidence="1">
    <location>
        <begin position="25"/>
        <end position="81"/>
    </location>
</feature>
<evidence type="ECO:0000313" key="4">
    <source>
        <dbReference type="Proteomes" id="UP000006701"/>
    </source>
</evidence>
<gene>
    <name evidence="3" type="ORF">ACLA_044450</name>
</gene>
<dbReference type="Pfam" id="PF14231">
    <property type="entry name" value="GXWXG"/>
    <property type="match status" value="1"/>
</dbReference>
<sequence>MATPEEKWVEFTQRSGPLAEKDLEAIYDTLKPVTDKDVLGEWKGGGFETSHPAHAKLQSMNWLGKTFHSTEDVDPIIIEKDGQRVCDESWGHARLRQIQFRGVLSTAMIYDNHPIIDHFRWVNDKMLAGAMDTSMFRDAGIYYFYLYK</sequence>
<evidence type="ECO:0000259" key="2">
    <source>
        <dbReference type="Pfam" id="PF14232"/>
    </source>
</evidence>
<dbReference type="AlphaFoldDB" id="A1C8T8"/>
<dbReference type="HOGENOM" id="CLU_112092_1_0_1"/>
<dbReference type="RefSeq" id="XP_001275151.1">
    <property type="nucleotide sequence ID" value="XM_001275150.1"/>
</dbReference>
<evidence type="ECO:0008006" key="5">
    <source>
        <dbReference type="Google" id="ProtNLM"/>
    </source>
</evidence>
<dbReference type="OMA" id="SATMIYD"/>
<organism evidence="3 4">
    <name type="scientific">Aspergillus clavatus (strain ATCC 1007 / CBS 513.65 / DSM 816 / NCTC 3887 / NRRL 1 / QM 1276 / 107)</name>
    <dbReference type="NCBI Taxonomy" id="344612"/>
    <lineage>
        <taxon>Eukaryota</taxon>
        <taxon>Fungi</taxon>
        <taxon>Dikarya</taxon>
        <taxon>Ascomycota</taxon>
        <taxon>Pezizomycotina</taxon>
        <taxon>Eurotiomycetes</taxon>
        <taxon>Eurotiomycetidae</taxon>
        <taxon>Eurotiales</taxon>
        <taxon>Aspergillaceae</taxon>
        <taxon>Aspergillus</taxon>
        <taxon>Aspergillus subgen. Fumigati</taxon>
    </lineage>
</organism>
<name>A1C8T8_ASPCL</name>
<dbReference type="KEGG" id="act:ACLA_044450"/>
<dbReference type="InterPro" id="IPR025568">
    <property type="entry name" value="DUF4334"/>
</dbReference>